<dbReference type="EMBL" id="WOCE01000009">
    <property type="protein sequence ID" value="KAE9606577.1"/>
    <property type="molecule type" value="Genomic_DNA"/>
</dbReference>
<feature type="compositionally biased region" description="Polar residues" evidence="2">
    <location>
        <begin position="900"/>
        <end position="909"/>
    </location>
</feature>
<sequence>MFRSSRWRSDKKIIKALFKLHFHATHVFQSSGVDALVLSIVPSHIGKPTMRLDKTRVQDGFCKWDNPVYETVKFVQDPKTGKISDRIYHFLVSTGLSKASSIGEVSINFADYLDATIPSFLSLPLKDSQCHAVLHISIQRLQQNSGQREEDECEDAKIKSQDRSIVNHLSSGDIDESTRSYSSEDVSVKAMINRPELSSNSRTSSGGSDITLSSSDYSSGLDTPCDLGLRKMNIHPKTNGFLSGTSHTSEPQKPAVNSPTTVHDVQHRSHWDWSSGSERRLSVDDSTNGSHDVLLQERSQQASPMEIERLRAELADLARQVNVSDMELQTLRKQIVKESKRGQDLTKEIIILKEENDALKTECDNLRSFHKRMDEAKLRNRSHLEGGDLHAFVEEIRQELNYEKELNANLRLQLNKMQESNAELVLAVQDLDEMLEQKNREMCNLSNNSEQVKNSKQFGINLSKCESDDDEEQKALDKLVKEHTNGKDTNLLEKKIIDLYGEIEIYRRDKDELEMQMEQLALDYEILKQENHSLAYKVEQSQLQEQLKMQYECSSPPPEINDTETRIKNLEDQLKEQSEDFSNSLATIKALETHIRKLEEELDKQSEGFKADLEAVTRCKVEQEQRAIQAEEALRKTRLKNANTAERLQEEFRRLSMQMTSTFDANEKAAMKALTEASELRAQKSILEGMLHKVKEENQSLKTEYEVKLKDLSNQIDTMAVHKQQMFLEIEDKSKRLEIQKKNWEQVCRDFSDEIEMLKAENEKLKVEISRLSEQVEGSEIFRSDLELAKKLVEESEALLRRRTVERNELVSEIASLKNEAEQSLDELNRMRHRKDENEREAGLLQSELESVRVQYSDLKHSLDEDEAEKEKLRKQVFQLKAELKKKDDGAKTSPKNKKTASVPQNSKEMASLREKIRMLEGLIKSKESAMETSTTTFLENEKELQTKIKELESKVEEFNRSIALPKIVQDRSTNTSNDICGEVSTIQAHSYTGCASKENMAAFLFKSNGNLPEKESATLEIDNAESNVNGILTELSSLKERNKSMENELKEMQDRYSEMSLKFAEVEGERQQLVMTVRNLKSIHKG</sequence>
<reference evidence="4" key="1">
    <citation type="journal article" date="2020" name="Nat. Commun.">
        <title>Genome sequence of the cluster root forming white lupin.</title>
        <authorList>
            <person name="Hufnagel B."/>
            <person name="Marques A."/>
            <person name="Soriano A."/>
            <person name="Marques L."/>
            <person name="Divol F."/>
            <person name="Doumas P."/>
            <person name="Sallet E."/>
            <person name="Mancinotti D."/>
            <person name="Carrere S."/>
            <person name="Marande W."/>
            <person name="Arribat S."/>
            <person name="Keller J."/>
            <person name="Huneau C."/>
            <person name="Blein T."/>
            <person name="Aime D."/>
            <person name="Laguerre M."/>
            <person name="Taylor J."/>
            <person name="Schubert V."/>
            <person name="Nelson M."/>
            <person name="Geu-Flores F."/>
            <person name="Crespi M."/>
            <person name="Gallardo-Guerrero K."/>
            <person name="Delaux P.-M."/>
            <person name="Salse J."/>
            <person name="Berges H."/>
            <person name="Guyot R."/>
            <person name="Gouzy J."/>
            <person name="Peret B."/>
        </authorList>
    </citation>
    <scope>NUCLEOTIDE SEQUENCE [LARGE SCALE GENOMIC DNA]</scope>
    <source>
        <strain evidence="4">cv. Amiga</strain>
    </source>
</reference>
<accession>A0A6A5LNI4</accession>
<dbReference type="Pfam" id="PF10358">
    <property type="entry name" value="NT-C2"/>
    <property type="match status" value="1"/>
</dbReference>
<feature type="coiled-coil region" evidence="1">
    <location>
        <begin position="800"/>
        <end position="883"/>
    </location>
</feature>
<feature type="coiled-coil region" evidence="1">
    <location>
        <begin position="560"/>
        <end position="640"/>
    </location>
</feature>
<evidence type="ECO:0000313" key="3">
    <source>
        <dbReference type="EMBL" id="KAE9606577.1"/>
    </source>
</evidence>
<dbReference type="Proteomes" id="UP000447434">
    <property type="component" value="Chromosome 9"/>
</dbReference>
<proteinExistence type="predicted"/>
<dbReference type="PROSITE" id="PS51840">
    <property type="entry name" value="C2_NT"/>
    <property type="match status" value="1"/>
</dbReference>
<dbReference type="PANTHER" id="PTHR34452">
    <property type="entry name" value="MYOSIN HEAVY CHAIN-RELATED PROTEIN"/>
    <property type="match status" value="1"/>
</dbReference>
<feature type="region of interest" description="Disordered" evidence="2">
    <location>
        <begin position="884"/>
        <end position="909"/>
    </location>
</feature>
<keyword evidence="1" id="KW-0175">Coiled coil</keyword>
<comment type="caution">
    <text evidence="3">The sequence shown here is derived from an EMBL/GenBank/DDBJ whole genome shotgun (WGS) entry which is preliminary data.</text>
</comment>
<feature type="region of interest" description="Disordered" evidence="2">
    <location>
        <begin position="156"/>
        <end position="217"/>
    </location>
</feature>
<dbReference type="OrthoDB" id="765176at2759"/>
<dbReference type="PANTHER" id="PTHR34452:SF7">
    <property type="entry name" value="MYOSIN HEAVY CHAIN-RELATED PROTEIN"/>
    <property type="match status" value="1"/>
</dbReference>
<keyword evidence="4" id="KW-1185">Reference proteome</keyword>
<evidence type="ECO:0000256" key="1">
    <source>
        <dbReference type="SAM" id="Coils"/>
    </source>
</evidence>
<feature type="coiled-coil region" evidence="1">
    <location>
        <begin position="910"/>
        <end position="962"/>
    </location>
</feature>
<feature type="region of interest" description="Disordered" evidence="2">
    <location>
        <begin position="238"/>
        <end position="289"/>
    </location>
</feature>
<feature type="coiled-coil region" evidence="1">
    <location>
        <begin position="677"/>
        <end position="775"/>
    </location>
</feature>
<gene>
    <name evidence="3" type="ORF">Lalb_Chr09g0321091</name>
</gene>
<feature type="compositionally biased region" description="Low complexity" evidence="2">
    <location>
        <begin position="198"/>
        <end position="217"/>
    </location>
</feature>
<feature type="coiled-coil region" evidence="1">
    <location>
        <begin position="307"/>
        <end position="362"/>
    </location>
</feature>
<feature type="coiled-coil region" evidence="1">
    <location>
        <begin position="393"/>
        <end position="441"/>
    </location>
</feature>
<evidence type="ECO:0000313" key="4">
    <source>
        <dbReference type="Proteomes" id="UP000447434"/>
    </source>
</evidence>
<organism evidence="3 4">
    <name type="scientific">Lupinus albus</name>
    <name type="common">White lupine</name>
    <name type="synonym">Lupinus termis</name>
    <dbReference type="NCBI Taxonomy" id="3870"/>
    <lineage>
        <taxon>Eukaryota</taxon>
        <taxon>Viridiplantae</taxon>
        <taxon>Streptophyta</taxon>
        <taxon>Embryophyta</taxon>
        <taxon>Tracheophyta</taxon>
        <taxon>Spermatophyta</taxon>
        <taxon>Magnoliopsida</taxon>
        <taxon>eudicotyledons</taxon>
        <taxon>Gunneridae</taxon>
        <taxon>Pentapetalae</taxon>
        <taxon>rosids</taxon>
        <taxon>fabids</taxon>
        <taxon>Fabales</taxon>
        <taxon>Fabaceae</taxon>
        <taxon>Papilionoideae</taxon>
        <taxon>50 kb inversion clade</taxon>
        <taxon>genistoids sensu lato</taxon>
        <taxon>core genistoids</taxon>
        <taxon>Genisteae</taxon>
        <taxon>Lupinus</taxon>
    </lineage>
</organism>
<feature type="coiled-coil region" evidence="1">
    <location>
        <begin position="496"/>
        <end position="530"/>
    </location>
</feature>
<protein>
    <submittedName>
        <fullName evidence="3">Putative EEIG1/EHBP1 domain-containing protein</fullName>
    </submittedName>
</protein>
<feature type="compositionally biased region" description="Basic and acidic residues" evidence="2">
    <location>
        <begin position="264"/>
        <end position="283"/>
    </location>
</feature>
<dbReference type="InterPro" id="IPR019448">
    <property type="entry name" value="NT-C2"/>
</dbReference>
<name>A0A6A5LNI4_LUPAL</name>
<feature type="coiled-coil region" evidence="1">
    <location>
        <begin position="1015"/>
        <end position="1070"/>
    </location>
</feature>
<dbReference type="AlphaFoldDB" id="A0A6A5LNI4"/>
<evidence type="ECO:0000256" key="2">
    <source>
        <dbReference type="SAM" id="MobiDB-lite"/>
    </source>
</evidence>
<feature type="compositionally biased region" description="Polar residues" evidence="2">
    <location>
        <begin position="240"/>
        <end position="263"/>
    </location>
</feature>